<dbReference type="EnsemblPlants" id="Pp3c4_8110V3.4">
    <property type="protein sequence ID" value="Pp3c4_8110V3.4"/>
    <property type="gene ID" value="Pp3c4_8110"/>
</dbReference>
<evidence type="ECO:0000256" key="4">
    <source>
        <dbReference type="SAM" id="MobiDB-lite"/>
    </source>
</evidence>
<proteinExistence type="predicted"/>
<feature type="compositionally biased region" description="Pro residues" evidence="4">
    <location>
        <begin position="243"/>
        <end position="256"/>
    </location>
</feature>
<dbReference type="PANTHER" id="PTHR12999:SF24">
    <property type="entry name" value="RANBP2-TYPE DOMAIN-CONTAINING PROTEIN"/>
    <property type="match status" value="1"/>
</dbReference>
<feature type="domain" description="RanBP2-type" evidence="5">
    <location>
        <begin position="259"/>
        <end position="285"/>
    </location>
</feature>
<feature type="compositionally biased region" description="Basic and acidic residues" evidence="4">
    <location>
        <begin position="15"/>
        <end position="26"/>
    </location>
</feature>
<keyword evidence="3" id="KW-0862">Zinc</keyword>
<organism evidence="6 7">
    <name type="scientific">Physcomitrium patens</name>
    <name type="common">Spreading-leaved earth moss</name>
    <name type="synonym">Physcomitrella patens</name>
    <dbReference type="NCBI Taxonomy" id="3218"/>
    <lineage>
        <taxon>Eukaryota</taxon>
        <taxon>Viridiplantae</taxon>
        <taxon>Streptophyta</taxon>
        <taxon>Embryophyta</taxon>
        <taxon>Bryophyta</taxon>
        <taxon>Bryophytina</taxon>
        <taxon>Bryopsida</taxon>
        <taxon>Funariidae</taxon>
        <taxon>Funariales</taxon>
        <taxon>Funariaceae</taxon>
        <taxon>Physcomitrium</taxon>
    </lineage>
</organism>
<sequence>MLQADFRGANGPKRARTDDSGARGEGDWTCPSCGNVNFAFRTTCNMRKCATPKPVDGGQRGIGGPLGPAVYDQPPAPMYMGGPGAPSPLSLGLPTSYGAPMIMPQQPTVTVPYDYGASMNNPQSYQQISRPTSYPPPGAVIGGVQFAGPAYGAQPVMDAYGMNLGMNMGPPPMDSMQIPAPRAAGNYGDENGSRKRRGGPDGFSEGDWICPKCGNTNFAFRTTCNMRKCGATKPTENNRFNNGPPPRAPPVTQGPPPDGSWTCEACGNVNYPFRVKCNRRNCGADKPTESKAPPVANSSPPPTDQVWWNEVQSTQSFVRQVVAWAYHSSVKVSSQKSVEGRLRRLRSYVGVLCLSIKYGW</sequence>
<dbReference type="Proteomes" id="UP000006727">
    <property type="component" value="Chromosome 4"/>
</dbReference>
<dbReference type="AlphaFoldDB" id="A0A7I4DWI2"/>
<evidence type="ECO:0000256" key="3">
    <source>
        <dbReference type="ARBA" id="ARBA00022833"/>
    </source>
</evidence>
<feature type="region of interest" description="Disordered" evidence="4">
    <location>
        <begin position="181"/>
        <end position="204"/>
    </location>
</feature>
<accession>A0A7I4DWI2</accession>
<dbReference type="PANTHER" id="PTHR12999">
    <property type="entry name" value="ZINC FINGER RAN-BINDING DOMAIN-CONTAINING PROTEIN 2 ZRANB2-RELATED"/>
    <property type="match status" value="1"/>
</dbReference>
<dbReference type="GO" id="GO:0008270">
    <property type="term" value="F:zinc ion binding"/>
    <property type="evidence" value="ECO:0007669"/>
    <property type="project" value="UniProtKB-KW"/>
</dbReference>
<dbReference type="EnsemblPlants" id="Pp3c4_8110V3.3">
    <property type="protein sequence ID" value="Pp3c4_8110V3.3"/>
    <property type="gene ID" value="Pp3c4_8110"/>
</dbReference>
<reference evidence="6 7" key="1">
    <citation type="journal article" date="2008" name="Science">
        <title>The Physcomitrella genome reveals evolutionary insights into the conquest of land by plants.</title>
        <authorList>
            <person name="Rensing S."/>
            <person name="Lang D."/>
            <person name="Zimmer A."/>
            <person name="Terry A."/>
            <person name="Salamov A."/>
            <person name="Shapiro H."/>
            <person name="Nishiyama T."/>
            <person name="Perroud P.-F."/>
            <person name="Lindquist E."/>
            <person name="Kamisugi Y."/>
            <person name="Tanahashi T."/>
            <person name="Sakakibara K."/>
            <person name="Fujita T."/>
            <person name="Oishi K."/>
            <person name="Shin-I T."/>
            <person name="Kuroki Y."/>
            <person name="Toyoda A."/>
            <person name="Suzuki Y."/>
            <person name="Hashimoto A."/>
            <person name="Yamaguchi K."/>
            <person name="Sugano A."/>
            <person name="Kohara Y."/>
            <person name="Fujiyama A."/>
            <person name="Anterola A."/>
            <person name="Aoki S."/>
            <person name="Ashton N."/>
            <person name="Barbazuk W.B."/>
            <person name="Barker E."/>
            <person name="Bennetzen J."/>
            <person name="Bezanilla M."/>
            <person name="Blankenship R."/>
            <person name="Cho S.H."/>
            <person name="Dutcher S."/>
            <person name="Estelle M."/>
            <person name="Fawcett J.A."/>
            <person name="Gundlach H."/>
            <person name="Hanada K."/>
            <person name="Heyl A."/>
            <person name="Hicks K.A."/>
            <person name="Hugh J."/>
            <person name="Lohr M."/>
            <person name="Mayer K."/>
            <person name="Melkozernov A."/>
            <person name="Murata T."/>
            <person name="Nelson D."/>
            <person name="Pils B."/>
            <person name="Prigge M."/>
            <person name="Reiss B."/>
            <person name="Renner T."/>
            <person name="Rombauts S."/>
            <person name="Rushton P."/>
            <person name="Sanderfoot A."/>
            <person name="Schween G."/>
            <person name="Shiu S.-H."/>
            <person name="Stueber K."/>
            <person name="Theodoulou F.L."/>
            <person name="Tu H."/>
            <person name="Van de Peer Y."/>
            <person name="Verrier P.J."/>
            <person name="Waters E."/>
            <person name="Wood A."/>
            <person name="Yang L."/>
            <person name="Cove D."/>
            <person name="Cuming A."/>
            <person name="Hasebe M."/>
            <person name="Lucas S."/>
            <person name="Mishler D.B."/>
            <person name="Reski R."/>
            <person name="Grigoriev I."/>
            <person name="Quatrano R.S."/>
            <person name="Boore J.L."/>
        </authorList>
    </citation>
    <scope>NUCLEOTIDE SEQUENCE [LARGE SCALE GENOMIC DNA]</scope>
    <source>
        <strain evidence="6 7">cv. Gransden 2004</strain>
    </source>
</reference>
<dbReference type="Pfam" id="PF00641">
    <property type="entry name" value="Zn_ribbon_RanBP"/>
    <property type="match status" value="3"/>
</dbReference>
<evidence type="ECO:0000313" key="6">
    <source>
        <dbReference type="EnsemblPlants" id="Pp3c4_8110V3.3"/>
    </source>
</evidence>
<protein>
    <recommendedName>
        <fullName evidence="5">RanBP2-type domain-containing protein</fullName>
    </recommendedName>
</protein>
<dbReference type="Gene3D" id="4.10.1060.10">
    <property type="entry name" value="Zinc finger, RanBP2-type"/>
    <property type="match status" value="3"/>
</dbReference>
<feature type="domain" description="RanBP2-type" evidence="5">
    <location>
        <begin position="206"/>
        <end position="232"/>
    </location>
</feature>
<dbReference type="Gramene" id="Pp3c4_8110V3.4">
    <property type="protein sequence ID" value="Pp3c4_8110V3.4"/>
    <property type="gene ID" value="Pp3c4_8110"/>
</dbReference>
<dbReference type="Gramene" id="Pp3c4_8110V3.3">
    <property type="protein sequence ID" value="Pp3c4_8110V3.3"/>
    <property type="gene ID" value="Pp3c4_8110"/>
</dbReference>
<gene>
    <name evidence="6" type="primary">LOC112281427</name>
</gene>
<keyword evidence="2" id="KW-0863">Zinc-finger</keyword>
<dbReference type="InterPro" id="IPR001876">
    <property type="entry name" value="Znf_RanBP2"/>
</dbReference>
<reference evidence="6 7" key="2">
    <citation type="journal article" date="2018" name="Plant J.">
        <title>The Physcomitrella patens chromosome-scale assembly reveals moss genome structure and evolution.</title>
        <authorList>
            <person name="Lang D."/>
            <person name="Ullrich K.K."/>
            <person name="Murat F."/>
            <person name="Fuchs J."/>
            <person name="Jenkins J."/>
            <person name="Haas F.B."/>
            <person name="Piednoel M."/>
            <person name="Gundlach H."/>
            <person name="Van Bel M."/>
            <person name="Meyberg R."/>
            <person name="Vives C."/>
            <person name="Morata J."/>
            <person name="Symeonidi A."/>
            <person name="Hiss M."/>
            <person name="Muchero W."/>
            <person name="Kamisugi Y."/>
            <person name="Saleh O."/>
            <person name="Blanc G."/>
            <person name="Decker E.L."/>
            <person name="van Gessel N."/>
            <person name="Grimwood J."/>
            <person name="Hayes R.D."/>
            <person name="Graham S.W."/>
            <person name="Gunter L.E."/>
            <person name="McDaniel S.F."/>
            <person name="Hoernstein S.N.W."/>
            <person name="Larsson A."/>
            <person name="Li F.W."/>
            <person name="Perroud P.F."/>
            <person name="Phillips J."/>
            <person name="Ranjan P."/>
            <person name="Rokshar D.S."/>
            <person name="Rothfels C.J."/>
            <person name="Schneider L."/>
            <person name="Shu S."/>
            <person name="Stevenson D.W."/>
            <person name="Thummler F."/>
            <person name="Tillich M."/>
            <person name="Villarreal Aguilar J.C."/>
            <person name="Widiez T."/>
            <person name="Wong G.K."/>
            <person name="Wymore A."/>
            <person name="Zhang Y."/>
            <person name="Zimmer A.D."/>
            <person name="Quatrano R.S."/>
            <person name="Mayer K.F.X."/>
            <person name="Goodstein D."/>
            <person name="Casacuberta J.M."/>
            <person name="Vandepoele K."/>
            <person name="Reski R."/>
            <person name="Cuming A.C."/>
            <person name="Tuskan G.A."/>
            <person name="Maumus F."/>
            <person name="Salse J."/>
            <person name="Schmutz J."/>
            <person name="Rensing S.A."/>
        </authorList>
    </citation>
    <scope>NUCLEOTIDE SEQUENCE [LARGE SCALE GENOMIC DNA]</scope>
    <source>
        <strain evidence="6 7">cv. Gransden 2004</strain>
    </source>
</reference>
<evidence type="ECO:0000313" key="7">
    <source>
        <dbReference type="Proteomes" id="UP000006727"/>
    </source>
</evidence>
<keyword evidence="7" id="KW-1185">Reference proteome</keyword>
<reference evidence="6" key="3">
    <citation type="submission" date="2020-12" db="UniProtKB">
        <authorList>
            <consortium name="EnsemblPlants"/>
        </authorList>
    </citation>
    <scope>IDENTIFICATION</scope>
</reference>
<name>A0A7I4DWI2_PHYPA</name>
<dbReference type="InterPro" id="IPR036443">
    <property type="entry name" value="Znf_RanBP2_sf"/>
</dbReference>
<feature type="region of interest" description="Disordered" evidence="4">
    <location>
        <begin position="235"/>
        <end position="256"/>
    </location>
</feature>
<feature type="domain" description="RanBP2-type" evidence="5">
    <location>
        <begin position="26"/>
        <end position="52"/>
    </location>
</feature>
<evidence type="ECO:0000256" key="2">
    <source>
        <dbReference type="ARBA" id="ARBA00022771"/>
    </source>
</evidence>
<feature type="region of interest" description="Disordered" evidence="4">
    <location>
        <begin position="1"/>
        <end position="28"/>
    </location>
</feature>
<dbReference type="EMBL" id="ABEU02000004">
    <property type="status" value="NOT_ANNOTATED_CDS"/>
    <property type="molecule type" value="Genomic_DNA"/>
</dbReference>
<evidence type="ECO:0000259" key="5">
    <source>
        <dbReference type="SMART" id="SM00547"/>
    </source>
</evidence>
<dbReference type="SUPFAM" id="SSF90209">
    <property type="entry name" value="Ran binding protein zinc finger-like"/>
    <property type="match status" value="3"/>
</dbReference>
<evidence type="ECO:0000256" key="1">
    <source>
        <dbReference type="ARBA" id="ARBA00022723"/>
    </source>
</evidence>
<keyword evidence="1" id="KW-0479">Metal-binding</keyword>
<dbReference type="SMART" id="SM00547">
    <property type="entry name" value="ZnF_RBZ"/>
    <property type="match status" value="3"/>
</dbReference>